<dbReference type="PANTHER" id="PTHR33788:SF1">
    <property type="entry name" value="ZINC-BINDING PROTEIN"/>
    <property type="match status" value="1"/>
</dbReference>
<dbReference type="InterPro" id="IPR039713">
    <property type="entry name" value="At2g23090-like"/>
</dbReference>
<evidence type="ECO:0000313" key="3">
    <source>
        <dbReference type="EMBL" id="CED84421.1"/>
    </source>
</evidence>
<sequence>MGGGNAQKTAMAREKNAKKNAGPAGSTLKSKAAAQTIVCQVCRSTFQSTSKLPQLLEHASNKHNKTVADCFPGSA</sequence>
<evidence type="ECO:0000256" key="1">
    <source>
        <dbReference type="SAM" id="MobiDB-lite"/>
    </source>
</evidence>
<dbReference type="InterPro" id="IPR039438">
    <property type="entry name" value="At2g23090-like_Znf"/>
</dbReference>
<dbReference type="PANTHER" id="PTHR33788">
    <property type="entry name" value="OS07G0114300 PROTEIN"/>
    <property type="match status" value="1"/>
</dbReference>
<feature type="domain" description="At2g23090-like zinc-binding" evidence="2">
    <location>
        <begin position="39"/>
        <end position="73"/>
    </location>
</feature>
<dbReference type="InterPro" id="IPR026939">
    <property type="entry name" value="ZNF706/At2g23090_sf"/>
</dbReference>
<reference evidence="3" key="1">
    <citation type="submission" date="2014-08" db="EMBL/GenBank/DDBJ databases">
        <authorList>
            <person name="Sharma Rahul"/>
            <person name="Thines Marco"/>
        </authorList>
    </citation>
    <scope>NUCLEOTIDE SEQUENCE</scope>
</reference>
<dbReference type="EMBL" id="LN483166">
    <property type="protein sequence ID" value="CED84421.1"/>
    <property type="molecule type" value="Genomic_DNA"/>
</dbReference>
<dbReference type="SUPFAM" id="SSF118359">
    <property type="entry name" value="Expressed protein At2g23090/F21P24.15"/>
    <property type="match status" value="1"/>
</dbReference>
<feature type="region of interest" description="Disordered" evidence="1">
    <location>
        <begin position="1"/>
        <end position="27"/>
    </location>
</feature>
<dbReference type="Gene3D" id="4.10.1050.10">
    <property type="entry name" value="At2g23090-like"/>
    <property type="match status" value="1"/>
</dbReference>
<accession>A0A0F7SSI4</accession>
<dbReference type="Pfam" id="PF12907">
    <property type="entry name" value="zf-met2"/>
    <property type="match status" value="1"/>
</dbReference>
<organism evidence="3">
    <name type="scientific">Phaffia rhodozyma</name>
    <name type="common">Yeast</name>
    <name type="synonym">Xanthophyllomyces dendrorhous</name>
    <dbReference type="NCBI Taxonomy" id="264483"/>
    <lineage>
        <taxon>Eukaryota</taxon>
        <taxon>Fungi</taxon>
        <taxon>Dikarya</taxon>
        <taxon>Basidiomycota</taxon>
        <taxon>Agaricomycotina</taxon>
        <taxon>Tremellomycetes</taxon>
        <taxon>Cystofilobasidiales</taxon>
        <taxon>Mrakiaceae</taxon>
        <taxon>Phaffia</taxon>
    </lineage>
</organism>
<name>A0A0F7SSI4_PHARH</name>
<protein>
    <submittedName>
        <fullName evidence="3">Zinc finger protein 706</fullName>
    </submittedName>
</protein>
<proteinExistence type="predicted"/>
<evidence type="ECO:0000259" key="2">
    <source>
        <dbReference type="Pfam" id="PF12907"/>
    </source>
</evidence>
<dbReference type="AlphaFoldDB" id="A0A0F7SSI4"/>